<dbReference type="EMBL" id="JAPXFL010000006">
    <property type="protein sequence ID" value="KAK9505747.1"/>
    <property type="molecule type" value="Genomic_DNA"/>
</dbReference>
<dbReference type="PANTHER" id="PTHR43372:SF2">
    <property type="entry name" value="IP13792P"/>
    <property type="match status" value="1"/>
</dbReference>
<comment type="similarity">
    <text evidence="1">Belongs to the amidase family.</text>
</comment>
<accession>A0AAW1D6R1</accession>
<dbReference type="PROSITE" id="PS00571">
    <property type="entry name" value="AMIDASES"/>
    <property type="match status" value="1"/>
</dbReference>
<evidence type="ECO:0000256" key="2">
    <source>
        <dbReference type="PIRSR" id="PIRSR001221-1"/>
    </source>
</evidence>
<dbReference type="Gene3D" id="3.90.1300.10">
    <property type="entry name" value="Amidase signature (AS) domain"/>
    <property type="match status" value="1"/>
</dbReference>
<dbReference type="InterPro" id="IPR036928">
    <property type="entry name" value="AS_sf"/>
</dbReference>
<gene>
    <name evidence="5" type="ORF">O3M35_009732</name>
</gene>
<feature type="active site" description="Charge relay system" evidence="2">
    <location>
        <position position="129"/>
    </location>
</feature>
<dbReference type="AlphaFoldDB" id="A0AAW1D6R1"/>
<comment type="caution">
    <text evidence="5">The sequence shown here is derived from an EMBL/GenBank/DDBJ whole genome shotgun (WGS) entry which is preliminary data.</text>
</comment>
<dbReference type="PANTHER" id="PTHR43372">
    <property type="entry name" value="FATTY-ACID AMIDE HYDROLASE"/>
    <property type="match status" value="1"/>
</dbReference>
<keyword evidence="3" id="KW-0812">Transmembrane</keyword>
<evidence type="ECO:0000256" key="1">
    <source>
        <dbReference type="ARBA" id="ARBA00009199"/>
    </source>
</evidence>
<sequence>MSYETIAKIINKIVRIFFILLGYIATIRTLFACFGKSKQLPPIKSDLLKISATQLAVKIRRKEVKSVDVIEAYINRIKDVNPMINAVVDQRFAEAMDEAVRADLLVEAAENAEEFANSKPLLGVPITVKETIPVKGLSNNAARSRIASNIANEDADCIQLLRKHGAIPLLVSNIPELCLYLETNNAYIGRTNNPYNTTRTSGGSSGGEAALIGSGASLLGVGSDVAGSIRLPSMFCGIFGHKPTPGFVSNNGHIPSSKDPMWHYYFTIGPLARYAEDLPLILRCMISEKSHLQRLSLDSNVNVTRVKVYYMYGEGPDSTLQDEPNFQMKKAIKTAVDIMGINFQCTTTKVDLSYFKNSFALTMLILKTKGIENVYQKDDENPDDYNAWRILEIMFKKFTFQNKASLSGILFGPLQSLINAMPEVMIEKLVKRLEYTRGKLLELLGNDGVLIYPTFSNEATFHDRLSGQILNISYCTLFNVLGFPVTQCHVRYTREGLPVGVQIVAAPEKDRLSLAVAEAISTVTGGWLSPDEVKASQY</sequence>
<dbReference type="InterPro" id="IPR023631">
    <property type="entry name" value="Amidase_dom"/>
</dbReference>
<feature type="transmembrane region" description="Helical" evidence="3">
    <location>
        <begin position="12"/>
        <end position="31"/>
    </location>
</feature>
<organism evidence="5 6">
    <name type="scientific">Rhynocoris fuscipes</name>
    <dbReference type="NCBI Taxonomy" id="488301"/>
    <lineage>
        <taxon>Eukaryota</taxon>
        <taxon>Metazoa</taxon>
        <taxon>Ecdysozoa</taxon>
        <taxon>Arthropoda</taxon>
        <taxon>Hexapoda</taxon>
        <taxon>Insecta</taxon>
        <taxon>Pterygota</taxon>
        <taxon>Neoptera</taxon>
        <taxon>Paraneoptera</taxon>
        <taxon>Hemiptera</taxon>
        <taxon>Heteroptera</taxon>
        <taxon>Panheteroptera</taxon>
        <taxon>Cimicomorpha</taxon>
        <taxon>Reduviidae</taxon>
        <taxon>Harpactorinae</taxon>
        <taxon>Harpactorini</taxon>
        <taxon>Rhynocoris</taxon>
    </lineage>
</organism>
<dbReference type="InterPro" id="IPR052739">
    <property type="entry name" value="FAAH2"/>
</dbReference>
<proteinExistence type="inferred from homology"/>
<feature type="active site" description="Acyl-ester intermediate" evidence="2">
    <location>
        <position position="228"/>
    </location>
</feature>
<evidence type="ECO:0000313" key="5">
    <source>
        <dbReference type="EMBL" id="KAK9505748.1"/>
    </source>
</evidence>
<keyword evidence="6" id="KW-1185">Reference proteome</keyword>
<name>A0AAW1D6R1_9HEMI</name>
<dbReference type="EMBL" id="JAPXFL010000006">
    <property type="protein sequence ID" value="KAK9505748.1"/>
    <property type="molecule type" value="Genomic_DNA"/>
</dbReference>
<keyword evidence="3" id="KW-1133">Transmembrane helix</keyword>
<feature type="active site" description="Charge relay system" evidence="2">
    <location>
        <position position="204"/>
    </location>
</feature>
<dbReference type="Proteomes" id="UP001461498">
    <property type="component" value="Unassembled WGS sequence"/>
</dbReference>
<dbReference type="PIRSF" id="PIRSF001221">
    <property type="entry name" value="Amidase_fungi"/>
    <property type="match status" value="1"/>
</dbReference>
<evidence type="ECO:0000259" key="4">
    <source>
        <dbReference type="Pfam" id="PF01425"/>
    </source>
</evidence>
<protein>
    <recommendedName>
        <fullName evidence="4">Amidase domain-containing protein</fullName>
    </recommendedName>
</protein>
<dbReference type="SUPFAM" id="SSF75304">
    <property type="entry name" value="Amidase signature (AS) enzymes"/>
    <property type="match status" value="1"/>
</dbReference>
<evidence type="ECO:0000256" key="3">
    <source>
        <dbReference type="SAM" id="Phobius"/>
    </source>
</evidence>
<dbReference type="Pfam" id="PF01425">
    <property type="entry name" value="Amidase"/>
    <property type="match status" value="1"/>
</dbReference>
<dbReference type="EMBL" id="JAPXFL010000006">
    <property type="protein sequence ID" value="KAK9505746.1"/>
    <property type="molecule type" value="Genomic_DNA"/>
</dbReference>
<reference evidence="5 6" key="1">
    <citation type="submission" date="2022-12" db="EMBL/GenBank/DDBJ databases">
        <title>Chromosome-level genome assembly of true bugs.</title>
        <authorList>
            <person name="Ma L."/>
            <person name="Li H."/>
        </authorList>
    </citation>
    <scope>NUCLEOTIDE SEQUENCE [LARGE SCALE GENOMIC DNA]</scope>
    <source>
        <strain evidence="5">Lab_2022b</strain>
    </source>
</reference>
<dbReference type="GO" id="GO:0012505">
    <property type="term" value="C:endomembrane system"/>
    <property type="evidence" value="ECO:0007669"/>
    <property type="project" value="TreeGrafter"/>
</dbReference>
<keyword evidence="3" id="KW-0472">Membrane</keyword>
<feature type="domain" description="Amidase" evidence="4">
    <location>
        <begin position="68"/>
        <end position="512"/>
    </location>
</feature>
<dbReference type="InterPro" id="IPR020556">
    <property type="entry name" value="Amidase_CS"/>
</dbReference>
<evidence type="ECO:0000313" key="6">
    <source>
        <dbReference type="Proteomes" id="UP001461498"/>
    </source>
</evidence>